<name>A0ABY5W9P4_9ACTN</name>
<gene>
    <name evidence="3" type="ORF">Dfulv_19010</name>
</gene>
<keyword evidence="4" id="KW-1185">Reference proteome</keyword>
<evidence type="ECO:0000256" key="1">
    <source>
        <dbReference type="SAM" id="MobiDB-lite"/>
    </source>
</evidence>
<evidence type="ECO:0000256" key="2">
    <source>
        <dbReference type="SAM" id="Phobius"/>
    </source>
</evidence>
<reference evidence="3" key="1">
    <citation type="submission" date="2021-04" db="EMBL/GenBank/DDBJ databases">
        <authorList>
            <person name="Hartkoorn R.C."/>
            <person name="Beaudoing E."/>
            <person name="Hot D."/>
        </authorList>
    </citation>
    <scope>NUCLEOTIDE SEQUENCE</scope>
    <source>
        <strain evidence="3">NRRL B-16292</strain>
    </source>
</reference>
<keyword evidence="2" id="KW-0472">Membrane</keyword>
<proteinExistence type="predicted"/>
<accession>A0ABY5W9P4</accession>
<feature type="transmembrane region" description="Helical" evidence="2">
    <location>
        <begin position="39"/>
        <end position="58"/>
    </location>
</feature>
<keyword evidence="2" id="KW-0812">Transmembrane</keyword>
<evidence type="ECO:0000313" key="3">
    <source>
        <dbReference type="EMBL" id="UWP86214.1"/>
    </source>
</evidence>
<feature type="transmembrane region" description="Helical" evidence="2">
    <location>
        <begin position="146"/>
        <end position="165"/>
    </location>
</feature>
<feature type="region of interest" description="Disordered" evidence="1">
    <location>
        <begin position="1"/>
        <end position="29"/>
    </location>
</feature>
<protein>
    <submittedName>
        <fullName evidence="3">DUF3592 domain-containing protein</fullName>
    </submittedName>
</protein>
<organism evidence="3 4">
    <name type="scientific">Dactylosporangium fulvum</name>
    <dbReference type="NCBI Taxonomy" id="53359"/>
    <lineage>
        <taxon>Bacteria</taxon>
        <taxon>Bacillati</taxon>
        <taxon>Actinomycetota</taxon>
        <taxon>Actinomycetes</taxon>
        <taxon>Micromonosporales</taxon>
        <taxon>Micromonosporaceae</taxon>
        <taxon>Dactylosporangium</taxon>
    </lineage>
</organism>
<evidence type="ECO:0000313" key="4">
    <source>
        <dbReference type="Proteomes" id="UP001059617"/>
    </source>
</evidence>
<feature type="compositionally biased region" description="Basic and acidic residues" evidence="1">
    <location>
        <begin position="1"/>
        <end position="10"/>
    </location>
</feature>
<reference evidence="3" key="2">
    <citation type="submission" date="2022-09" db="EMBL/GenBank/DDBJ databases">
        <title>Biosynthetic gene clusters of Dactylosporangioum fulvum.</title>
        <authorList>
            <person name="Caradec T."/>
        </authorList>
    </citation>
    <scope>NUCLEOTIDE SEQUENCE</scope>
    <source>
        <strain evidence="3">NRRL B-16292</strain>
    </source>
</reference>
<keyword evidence="2" id="KW-1133">Transmembrane helix</keyword>
<dbReference type="EMBL" id="CP073720">
    <property type="protein sequence ID" value="UWP86214.1"/>
    <property type="molecule type" value="Genomic_DNA"/>
</dbReference>
<dbReference type="RefSeq" id="WP_259865319.1">
    <property type="nucleotide sequence ID" value="NZ_BAAAST010000018.1"/>
</dbReference>
<sequence length="173" mass="18853">MAGRRERDRWASGTRPETPGRSAPRGPGRWARAGFDRKSWVAVLFGVVLGVGLLVIGIDAWHDHRVLQARGVVTTGQIVAVRTGKAVYLTVRFATATGERITADVTNPSTKTKREVGAPISLRYDPEDPAGRVADADDDRAVQSRWLLVVGGAGLLTAIGWATLWRPFRLDTR</sequence>
<dbReference type="Proteomes" id="UP001059617">
    <property type="component" value="Chromosome"/>
</dbReference>